<dbReference type="Gene3D" id="2.70.98.70">
    <property type="match status" value="1"/>
</dbReference>
<dbReference type="Proteomes" id="UP000482800">
    <property type="component" value="Unassembled WGS sequence"/>
</dbReference>
<gene>
    <name evidence="3" type="ORF">Phou_066670</name>
</gene>
<comment type="subcellular location">
    <subcellularLocation>
        <location evidence="1">Cell envelope</location>
    </subcellularLocation>
</comment>
<keyword evidence="4" id="KW-1185">Reference proteome</keyword>
<dbReference type="Gene3D" id="1.50.10.100">
    <property type="entry name" value="Chondroitin AC/alginate lyase"/>
    <property type="match status" value="1"/>
</dbReference>
<protein>
    <submittedName>
        <fullName evidence="3">Heparinase</fullName>
    </submittedName>
</protein>
<dbReference type="SUPFAM" id="SSF48230">
    <property type="entry name" value="Chondroitin AC/alginate lyase"/>
    <property type="match status" value="1"/>
</dbReference>
<reference evidence="3 4" key="2">
    <citation type="submission" date="2020-03" db="EMBL/GenBank/DDBJ databases">
        <authorList>
            <person name="Ichikawa N."/>
            <person name="Kimura A."/>
            <person name="Kitahashi Y."/>
            <person name="Uohara A."/>
        </authorList>
    </citation>
    <scope>NUCLEOTIDE SEQUENCE [LARGE SCALE GENOMIC DNA]</scope>
    <source>
        <strain evidence="3 4">NBRC 108639</strain>
    </source>
</reference>
<dbReference type="GO" id="GO:0016829">
    <property type="term" value="F:lyase activity"/>
    <property type="evidence" value="ECO:0007669"/>
    <property type="project" value="InterPro"/>
</dbReference>
<comment type="caution">
    <text evidence="3">The sequence shown here is derived from an EMBL/GenBank/DDBJ whole genome shotgun (WGS) entry which is preliminary data.</text>
</comment>
<dbReference type="Pfam" id="PF07940">
    <property type="entry name" value="Hepar_II_III_C"/>
    <property type="match status" value="1"/>
</dbReference>
<dbReference type="RefSeq" id="WP_173063082.1">
    <property type="nucleotide sequence ID" value="NZ_BLPF01000002.1"/>
</dbReference>
<dbReference type="InterPro" id="IPR012480">
    <property type="entry name" value="Hepar_II_III_C"/>
</dbReference>
<organism evidence="3 4">
    <name type="scientific">Phytohabitans houttuyneae</name>
    <dbReference type="NCBI Taxonomy" id="1076126"/>
    <lineage>
        <taxon>Bacteria</taxon>
        <taxon>Bacillati</taxon>
        <taxon>Actinomycetota</taxon>
        <taxon>Actinomycetes</taxon>
        <taxon>Micromonosporales</taxon>
        <taxon>Micromonosporaceae</taxon>
    </lineage>
</organism>
<reference evidence="3 4" key="1">
    <citation type="submission" date="2020-03" db="EMBL/GenBank/DDBJ databases">
        <title>Whole genome shotgun sequence of Phytohabitans houttuyneae NBRC 108639.</title>
        <authorList>
            <person name="Komaki H."/>
            <person name="Tamura T."/>
        </authorList>
    </citation>
    <scope>NUCLEOTIDE SEQUENCE [LARGE SCALE GENOMIC DNA]</scope>
    <source>
        <strain evidence="3 4">NBRC 108639</strain>
    </source>
</reference>
<sequence length="650" mass="70174">MFSSSPRCHAPNDRFAGPLAAAWPDTGADLLARVLVPPAEALPVPAAGDRATWARPDAATLEHLRAGAERERGTPWPETLAHLYARFFRDGDRDAYEQRVFARHRRLTRAAVLAAATLDGGWLDEVVDGVTLLCEQSGWCWPAHDDTRAVHGAVLPTVTDPCLDLGAGEVAAQLAWVDHLLGEPLDAHTPGLRTRVRYEVDRRVLTPFARRRDWHWLGLDGDVHNWSPWIHGNVLVAALRLIDDQSRRAALVDLVVQGLDRYVAALPADGAIDEGYAYWWNGACRAHEALDLLAHATGGALGGVPGEALRHTVAFPHRMHLGGEWYLNHADGSARPAGGQPWHALHRAARRVGDTDARAHAAAHRRPGEPVAGEEHGLGRLLRALTDPEWVAAEPAPPPLPREVWLPSTQVLLARPAAGSPAGLTLAVKGGHNGEHHNHNDVGSVVVALDGVPVLVDAGRPTYTAQTFGPGRYDIWTMRSDWHNVPHIRGTAQAPGRAHAARDVTAAAGELRLDLAGAYPRSDIRHWRRTARLERHSGRIVVVDDWALDPDASAAPTHLHLLVAGDVRIGAGHADVTALDGAGRVRLRWQPRSAPCASTTRVLDDPMLAGVWGQRLTRLAIDVTAAGTTGTFALTVEQVHPHDAPPGGSR</sequence>
<evidence type="ECO:0000313" key="4">
    <source>
        <dbReference type="Proteomes" id="UP000482800"/>
    </source>
</evidence>
<dbReference type="EMBL" id="BLPF01000002">
    <property type="protein sequence ID" value="GFJ82487.1"/>
    <property type="molecule type" value="Genomic_DNA"/>
</dbReference>
<dbReference type="InterPro" id="IPR008929">
    <property type="entry name" value="Chondroitin_lyas"/>
</dbReference>
<evidence type="ECO:0000313" key="3">
    <source>
        <dbReference type="EMBL" id="GFJ82487.1"/>
    </source>
</evidence>
<accession>A0A6V8KL52</accession>
<dbReference type="GO" id="GO:0030313">
    <property type="term" value="C:cell envelope"/>
    <property type="evidence" value="ECO:0007669"/>
    <property type="project" value="UniProtKB-SubCell"/>
</dbReference>
<name>A0A6V8KL52_9ACTN</name>
<feature type="domain" description="Heparinase II/III-like C-terminal" evidence="2">
    <location>
        <begin position="426"/>
        <end position="582"/>
    </location>
</feature>
<evidence type="ECO:0000259" key="2">
    <source>
        <dbReference type="Pfam" id="PF07940"/>
    </source>
</evidence>
<proteinExistence type="predicted"/>
<evidence type="ECO:0000256" key="1">
    <source>
        <dbReference type="ARBA" id="ARBA00004196"/>
    </source>
</evidence>
<dbReference type="AlphaFoldDB" id="A0A6V8KL52"/>